<keyword evidence="6 11" id="KW-0812">Transmembrane</keyword>
<keyword evidence="4" id="KW-0597">Phosphoprotein</keyword>
<evidence type="ECO:0000256" key="3">
    <source>
        <dbReference type="ARBA" id="ARBA00012438"/>
    </source>
</evidence>
<dbReference type="OrthoDB" id="9813151at2"/>
<dbReference type="FunFam" id="1.10.287.130:FF:000001">
    <property type="entry name" value="Two-component sensor histidine kinase"/>
    <property type="match status" value="1"/>
</dbReference>
<evidence type="ECO:0000256" key="9">
    <source>
        <dbReference type="ARBA" id="ARBA00023012"/>
    </source>
</evidence>
<feature type="transmembrane region" description="Helical" evidence="11">
    <location>
        <begin position="160"/>
        <end position="182"/>
    </location>
</feature>
<dbReference type="RefSeq" id="WP_146960963.1">
    <property type="nucleotide sequence ID" value="NZ_CP042467.1"/>
</dbReference>
<dbReference type="InterPro" id="IPR036097">
    <property type="entry name" value="HisK_dim/P_sf"/>
</dbReference>
<dbReference type="SMART" id="SM00388">
    <property type="entry name" value="HisKA"/>
    <property type="match status" value="1"/>
</dbReference>
<evidence type="ECO:0000256" key="2">
    <source>
        <dbReference type="ARBA" id="ARBA00004370"/>
    </source>
</evidence>
<sequence length="464" mass="51140">MSTLPTLRSLIARRVGLVFAVCVALFTLIVSLVVHHQVHAQTDAMLLQLAESESQGVLEQFATGVHVHDTSLRLPSLNSPVVEMSSVAYGLDRHVIAATSNFRQHELPEVWTQGLKRGGDFNVFNDPTSDLRVAAVAAQTPDGAILVFAMAVPHGLIDAAVYRTILLIALLALGMLIAMLIASNWVARQIAEDLQELSTVCAEFKDAPEQLEDWLARFDGSARSTCETAMLAKTVRELLSRLQRLVDVQNRFVAEASHELRTPLTALQGQLELALRRERDAETYREFIENARIDAKRLADLAEHLLEAARARIEELRPEELDLGDALQASVSRNEAMLREAGIDVVLESDDSRVCADPIATARVLDNLIGNAVRHSRATTLRLTSKGGVLNIEDDGRGLPEIVRQNLFVPFAQRKGDGHGLGLFIAARLMEKQHGRLELVEGDGTRWRCTFDQKCADDHKPQAS</sequence>
<evidence type="ECO:0000313" key="13">
    <source>
        <dbReference type="EMBL" id="QED28492.1"/>
    </source>
</evidence>
<gene>
    <name evidence="13" type="ORF">FRD01_14880</name>
</gene>
<dbReference type="InterPro" id="IPR036890">
    <property type="entry name" value="HATPase_C_sf"/>
</dbReference>
<name>A0A5B8XRC2_9DELT</name>
<evidence type="ECO:0000256" key="4">
    <source>
        <dbReference type="ARBA" id="ARBA00022553"/>
    </source>
</evidence>
<dbReference type="Gene3D" id="1.10.287.130">
    <property type="match status" value="1"/>
</dbReference>
<dbReference type="InterPro" id="IPR003594">
    <property type="entry name" value="HATPase_dom"/>
</dbReference>
<evidence type="ECO:0000256" key="8">
    <source>
        <dbReference type="ARBA" id="ARBA00022989"/>
    </source>
</evidence>
<dbReference type="Pfam" id="PF02518">
    <property type="entry name" value="HATPase_c"/>
    <property type="match status" value="1"/>
</dbReference>
<dbReference type="PROSITE" id="PS50109">
    <property type="entry name" value="HIS_KIN"/>
    <property type="match status" value="1"/>
</dbReference>
<keyword evidence="9" id="KW-0902">Two-component regulatory system</keyword>
<dbReference type="AlphaFoldDB" id="A0A5B8XRC2"/>
<keyword evidence="14" id="KW-1185">Reference proteome</keyword>
<evidence type="ECO:0000256" key="10">
    <source>
        <dbReference type="ARBA" id="ARBA00023136"/>
    </source>
</evidence>
<evidence type="ECO:0000256" key="1">
    <source>
        <dbReference type="ARBA" id="ARBA00000085"/>
    </source>
</evidence>
<evidence type="ECO:0000256" key="5">
    <source>
        <dbReference type="ARBA" id="ARBA00022679"/>
    </source>
</evidence>
<evidence type="ECO:0000313" key="14">
    <source>
        <dbReference type="Proteomes" id="UP000321595"/>
    </source>
</evidence>
<dbReference type="GO" id="GO:0000155">
    <property type="term" value="F:phosphorelay sensor kinase activity"/>
    <property type="evidence" value="ECO:0007669"/>
    <property type="project" value="InterPro"/>
</dbReference>
<dbReference type="Pfam" id="PF00512">
    <property type="entry name" value="HisKA"/>
    <property type="match status" value="1"/>
</dbReference>
<dbReference type="Gene3D" id="3.30.565.10">
    <property type="entry name" value="Histidine kinase-like ATPase, C-terminal domain"/>
    <property type="match status" value="1"/>
</dbReference>
<comment type="catalytic activity">
    <reaction evidence="1">
        <text>ATP + protein L-histidine = ADP + protein N-phospho-L-histidine.</text>
        <dbReference type="EC" id="2.7.13.3"/>
    </reaction>
</comment>
<comment type="subcellular location">
    <subcellularLocation>
        <location evidence="2">Membrane</location>
    </subcellularLocation>
</comment>
<dbReference type="CDD" id="cd00082">
    <property type="entry name" value="HisKA"/>
    <property type="match status" value="1"/>
</dbReference>
<keyword evidence="5" id="KW-0808">Transferase</keyword>
<evidence type="ECO:0000259" key="12">
    <source>
        <dbReference type="PROSITE" id="PS50109"/>
    </source>
</evidence>
<dbReference type="SUPFAM" id="SSF55874">
    <property type="entry name" value="ATPase domain of HSP90 chaperone/DNA topoisomerase II/histidine kinase"/>
    <property type="match status" value="1"/>
</dbReference>
<keyword evidence="8 11" id="KW-1133">Transmembrane helix</keyword>
<proteinExistence type="predicted"/>
<keyword evidence="7 13" id="KW-0418">Kinase</keyword>
<dbReference type="PRINTS" id="PR00344">
    <property type="entry name" value="BCTRLSENSOR"/>
</dbReference>
<dbReference type="PANTHER" id="PTHR45436">
    <property type="entry name" value="SENSOR HISTIDINE KINASE YKOH"/>
    <property type="match status" value="1"/>
</dbReference>
<dbReference type="GO" id="GO:0016020">
    <property type="term" value="C:membrane"/>
    <property type="evidence" value="ECO:0007669"/>
    <property type="project" value="UniProtKB-SubCell"/>
</dbReference>
<dbReference type="SUPFAM" id="SSF47384">
    <property type="entry name" value="Homodimeric domain of signal transducing histidine kinase"/>
    <property type="match status" value="1"/>
</dbReference>
<dbReference type="InterPro" id="IPR004358">
    <property type="entry name" value="Sig_transdc_His_kin-like_C"/>
</dbReference>
<dbReference type="InterPro" id="IPR050428">
    <property type="entry name" value="TCS_sensor_his_kinase"/>
</dbReference>
<protein>
    <recommendedName>
        <fullName evidence="3">histidine kinase</fullName>
        <ecNumber evidence="3">2.7.13.3</ecNumber>
    </recommendedName>
</protein>
<keyword evidence="10 11" id="KW-0472">Membrane</keyword>
<accession>A0A5B8XRC2</accession>
<dbReference type="InterPro" id="IPR003661">
    <property type="entry name" value="HisK_dim/P_dom"/>
</dbReference>
<feature type="domain" description="Histidine kinase" evidence="12">
    <location>
        <begin position="255"/>
        <end position="439"/>
    </location>
</feature>
<dbReference type="InterPro" id="IPR005467">
    <property type="entry name" value="His_kinase_dom"/>
</dbReference>
<organism evidence="13 14">
    <name type="scientific">Microvenator marinus</name>
    <dbReference type="NCBI Taxonomy" id="2600177"/>
    <lineage>
        <taxon>Bacteria</taxon>
        <taxon>Deltaproteobacteria</taxon>
        <taxon>Bradymonadales</taxon>
        <taxon>Microvenatoraceae</taxon>
        <taxon>Microvenator</taxon>
    </lineage>
</organism>
<dbReference type="Proteomes" id="UP000321595">
    <property type="component" value="Chromosome"/>
</dbReference>
<dbReference type="EC" id="2.7.13.3" evidence="3"/>
<evidence type="ECO:0000256" key="6">
    <source>
        <dbReference type="ARBA" id="ARBA00022692"/>
    </source>
</evidence>
<reference evidence="13 14" key="1">
    <citation type="submission" date="2019-08" db="EMBL/GenBank/DDBJ databases">
        <authorList>
            <person name="Liang Q."/>
        </authorList>
    </citation>
    <scope>NUCLEOTIDE SEQUENCE [LARGE SCALE GENOMIC DNA]</scope>
    <source>
        <strain evidence="13 14">V1718</strain>
    </source>
</reference>
<evidence type="ECO:0000256" key="7">
    <source>
        <dbReference type="ARBA" id="ARBA00022777"/>
    </source>
</evidence>
<dbReference type="PANTHER" id="PTHR45436:SF5">
    <property type="entry name" value="SENSOR HISTIDINE KINASE TRCS"/>
    <property type="match status" value="1"/>
</dbReference>
<evidence type="ECO:0000256" key="11">
    <source>
        <dbReference type="SAM" id="Phobius"/>
    </source>
</evidence>
<dbReference type="KEGG" id="bbae:FRD01_14880"/>
<dbReference type="EMBL" id="CP042467">
    <property type="protein sequence ID" value="QED28492.1"/>
    <property type="molecule type" value="Genomic_DNA"/>
</dbReference>
<dbReference type="SMART" id="SM00387">
    <property type="entry name" value="HATPase_c"/>
    <property type="match status" value="1"/>
</dbReference>